<dbReference type="RefSeq" id="WP_126764018.1">
    <property type="nucleotide sequence ID" value="NZ_JBHLTZ010000010.1"/>
</dbReference>
<keyword evidence="7 10" id="KW-0472">Membrane</keyword>
<sequence length="521" mass="58642">MLVPVNLKLRWFGIYAGFGLLLSVIITTILTQAATRQIEQQVGSSLAHVAEQMTHQLEQGMFERLRDMQTAAELIEVPENARQEQRLERLIQALYSSYENYAWLGITSAEGEVLMSSNNVLEGADVSARPWFQGAMQQPYYIGDVHGALLLESILNPDGDEPLRFVDVAVPLKRPDGSIWGVFGSHLDWEWVRELERVARRGLLDLPNAEIIIVNSEKQVLLGPTPPNNGQLQLQLSDQVIERGYGVQPWPDGDDYMVGFSRTRERQNYHGPEWQVWVREPVAEAFRPVRELRWQAAWIGLLVALCFAGIGWVSAGRIARPFADLSAQLEEEVAERTEELRQTNEKLQRLATTDPLTGLLNRRALIKQARQLRKRADRHGQDITVVMIDLDNFKKVNDSYGHGVGDKVLKKLGALAKRLVRDVDIAARTGGEEFTLVLDGSNEKNAKAVTERLAEQLRETTFSADDENFNVTLSAGVASWPANEEFEKVMDQADELLYRAKEKGRDCVVAAFETPSSNKED</sequence>
<evidence type="ECO:0000256" key="5">
    <source>
        <dbReference type="ARBA" id="ARBA00022692"/>
    </source>
</evidence>
<dbReference type="PROSITE" id="PS50887">
    <property type="entry name" value="GGDEF"/>
    <property type="match status" value="1"/>
</dbReference>
<dbReference type="OrthoDB" id="9812260at2"/>
<dbReference type="Pfam" id="PF00990">
    <property type="entry name" value="GGDEF"/>
    <property type="match status" value="1"/>
</dbReference>
<dbReference type="SMART" id="SM00267">
    <property type="entry name" value="GGDEF"/>
    <property type="match status" value="1"/>
</dbReference>
<dbReference type="NCBIfam" id="TIGR00254">
    <property type="entry name" value="GGDEF"/>
    <property type="match status" value="1"/>
</dbReference>
<evidence type="ECO:0000256" key="8">
    <source>
        <dbReference type="ARBA" id="ARBA00034247"/>
    </source>
</evidence>
<accession>A0A432XTC0</accession>
<dbReference type="GO" id="GO:0005886">
    <property type="term" value="C:plasma membrane"/>
    <property type="evidence" value="ECO:0007669"/>
    <property type="project" value="UniProtKB-SubCell"/>
</dbReference>
<comment type="subcellular location">
    <subcellularLocation>
        <location evidence="2">Cell membrane</location>
        <topology evidence="2">Multi-pass membrane protein</topology>
    </subcellularLocation>
</comment>
<dbReference type="InterPro" id="IPR000160">
    <property type="entry name" value="GGDEF_dom"/>
</dbReference>
<dbReference type="Gene3D" id="3.30.70.270">
    <property type="match status" value="1"/>
</dbReference>
<evidence type="ECO:0000256" key="3">
    <source>
        <dbReference type="ARBA" id="ARBA00012528"/>
    </source>
</evidence>
<dbReference type="EMBL" id="PIPW01000003">
    <property type="protein sequence ID" value="RUO51913.1"/>
    <property type="molecule type" value="Genomic_DNA"/>
</dbReference>
<evidence type="ECO:0000313" key="12">
    <source>
        <dbReference type="EMBL" id="RUO51913.1"/>
    </source>
</evidence>
<keyword evidence="4" id="KW-1003">Cell membrane</keyword>
<keyword evidence="13" id="KW-1185">Reference proteome</keyword>
<dbReference type="AlphaFoldDB" id="A0A432XTC0"/>
<dbReference type="InterPro" id="IPR043128">
    <property type="entry name" value="Rev_trsase/Diguanyl_cyclase"/>
</dbReference>
<dbReference type="InterPro" id="IPR029787">
    <property type="entry name" value="Nucleotide_cyclase"/>
</dbReference>
<comment type="catalytic activity">
    <reaction evidence="8">
        <text>2 GTP = 3',3'-c-di-GMP + 2 diphosphate</text>
        <dbReference type="Rhea" id="RHEA:24898"/>
        <dbReference type="ChEBI" id="CHEBI:33019"/>
        <dbReference type="ChEBI" id="CHEBI:37565"/>
        <dbReference type="ChEBI" id="CHEBI:58805"/>
        <dbReference type="EC" id="2.7.7.65"/>
    </reaction>
</comment>
<name>A0A432XTC0_9GAMM</name>
<evidence type="ECO:0000313" key="13">
    <source>
        <dbReference type="Proteomes" id="UP000287198"/>
    </source>
</evidence>
<dbReference type="InterPro" id="IPR033479">
    <property type="entry name" value="dCache_1"/>
</dbReference>
<dbReference type="EC" id="2.7.7.65" evidence="3"/>
<feature type="coiled-coil region" evidence="9">
    <location>
        <begin position="326"/>
        <end position="353"/>
    </location>
</feature>
<dbReference type="FunFam" id="3.30.70.270:FF:000001">
    <property type="entry name" value="Diguanylate cyclase domain protein"/>
    <property type="match status" value="1"/>
</dbReference>
<evidence type="ECO:0000256" key="7">
    <source>
        <dbReference type="ARBA" id="ARBA00023136"/>
    </source>
</evidence>
<keyword evidence="5 10" id="KW-0812">Transmembrane</keyword>
<evidence type="ECO:0000256" key="10">
    <source>
        <dbReference type="SAM" id="Phobius"/>
    </source>
</evidence>
<feature type="domain" description="GGDEF" evidence="11">
    <location>
        <begin position="381"/>
        <end position="513"/>
    </location>
</feature>
<dbReference type="PANTHER" id="PTHR45138">
    <property type="entry name" value="REGULATORY COMPONENTS OF SENSORY TRANSDUCTION SYSTEM"/>
    <property type="match status" value="1"/>
</dbReference>
<dbReference type="Gene3D" id="3.30.450.20">
    <property type="entry name" value="PAS domain"/>
    <property type="match status" value="1"/>
</dbReference>
<dbReference type="InterPro" id="IPR050469">
    <property type="entry name" value="Diguanylate_Cyclase"/>
</dbReference>
<protein>
    <recommendedName>
        <fullName evidence="3">diguanylate cyclase</fullName>
        <ecNumber evidence="3">2.7.7.65</ecNumber>
    </recommendedName>
</protein>
<feature type="transmembrane region" description="Helical" evidence="10">
    <location>
        <begin position="12"/>
        <end position="31"/>
    </location>
</feature>
<dbReference type="CDD" id="cd01949">
    <property type="entry name" value="GGDEF"/>
    <property type="match status" value="1"/>
</dbReference>
<dbReference type="GO" id="GO:0052621">
    <property type="term" value="F:diguanylate cyclase activity"/>
    <property type="evidence" value="ECO:0007669"/>
    <property type="project" value="UniProtKB-EC"/>
</dbReference>
<feature type="transmembrane region" description="Helical" evidence="10">
    <location>
        <begin position="296"/>
        <end position="315"/>
    </location>
</feature>
<proteinExistence type="predicted"/>
<dbReference type="Proteomes" id="UP000287198">
    <property type="component" value="Unassembled WGS sequence"/>
</dbReference>
<evidence type="ECO:0000256" key="2">
    <source>
        <dbReference type="ARBA" id="ARBA00004651"/>
    </source>
</evidence>
<keyword evidence="6 10" id="KW-1133">Transmembrane helix</keyword>
<dbReference type="SUPFAM" id="SSF55073">
    <property type="entry name" value="Nucleotide cyclase"/>
    <property type="match status" value="1"/>
</dbReference>
<evidence type="ECO:0000259" key="11">
    <source>
        <dbReference type="PROSITE" id="PS50887"/>
    </source>
</evidence>
<evidence type="ECO:0000256" key="6">
    <source>
        <dbReference type="ARBA" id="ARBA00022989"/>
    </source>
</evidence>
<evidence type="ECO:0000256" key="9">
    <source>
        <dbReference type="SAM" id="Coils"/>
    </source>
</evidence>
<reference evidence="13" key="1">
    <citation type="journal article" date="2018" name="Front. Microbiol.">
        <title>Genome-Based Analysis Reveals the Taxonomy and Diversity of the Family Idiomarinaceae.</title>
        <authorList>
            <person name="Liu Y."/>
            <person name="Lai Q."/>
            <person name="Shao Z."/>
        </authorList>
    </citation>
    <scope>NUCLEOTIDE SEQUENCE [LARGE SCALE GENOMIC DNA]</scope>
    <source>
        <strain evidence="13">BH195</strain>
    </source>
</reference>
<organism evidence="12 13">
    <name type="scientific">Pseudidiomarina halophila</name>
    <dbReference type="NCBI Taxonomy" id="1449799"/>
    <lineage>
        <taxon>Bacteria</taxon>
        <taxon>Pseudomonadati</taxon>
        <taxon>Pseudomonadota</taxon>
        <taxon>Gammaproteobacteria</taxon>
        <taxon>Alteromonadales</taxon>
        <taxon>Idiomarinaceae</taxon>
        <taxon>Pseudidiomarina</taxon>
    </lineage>
</organism>
<dbReference type="PANTHER" id="PTHR45138:SF9">
    <property type="entry name" value="DIGUANYLATE CYCLASE DGCM-RELATED"/>
    <property type="match status" value="1"/>
</dbReference>
<comment type="caution">
    <text evidence="12">The sequence shown here is derived from an EMBL/GenBank/DDBJ whole genome shotgun (WGS) entry which is preliminary data.</text>
</comment>
<keyword evidence="9" id="KW-0175">Coiled coil</keyword>
<evidence type="ECO:0000256" key="1">
    <source>
        <dbReference type="ARBA" id="ARBA00001946"/>
    </source>
</evidence>
<gene>
    <name evidence="12" type="ORF">CWI69_09725</name>
</gene>
<comment type="cofactor">
    <cofactor evidence="1">
        <name>Mg(2+)</name>
        <dbReference type="ChEBI" id="CHEBI:18420"/>
    </cofactor>
</comment>
<evidence type="ECO:0000256" key="4">
    <source>
        <dbReference type="ARBA" id="ARBA00022475"/>
    </source>
</evidence>
<dbReference type="Pfam" id="PF02743">
    <property type="entry name" value="dCache_1"/>
    <property type="match status" value="1"/>
</dbReference>
<dbReference type="CDD" id="cd12914">
    <property type="entry name" value="PDC1_DGC_like"/>
    <property type="match status" value="1"/>
</dbReference>